<dbReference type="GO" id="GO:0016787">
    <property type="term" value="F:hydrolase activity"/>
    <property type="evidence" value="ECO:0007669"/>
    <property type="project" value="UniProtKB-KW"/>
</dbReference>
<dbReference type="InterPro" id="IPR000086">
    <property type="entry name" value="NUDIX_hydrolase_dom"/>
</dbReference>
<evidence type="ECO:0000313" key="4">
    <source>
        <dbReference type="EMBL" id="PCI78260.1"/>
    </source>
</evidence>
<evidence type="ECO:0000313" key="5">
    <source>
        <dbReference type="Proteomes" id="UP000218775"/>
    </source>
</evidence>
<feature type="domain" description="Nudix hydrolase" evidence="3">
    <location>
        <begin position="6"/>
        <end position="129"/>
    </location>
</feature>
<dbReference type="PANTHER" id="PTHR43046">
    <property type="entry name" value="GDP-MANNOSE MANNOSYL HYDROLASE"/>
    <property type="match status" value="1"/>
</dbReference>
<dbReference type="EMBL" id="NVUK01000007">
    <property type="protein sequence ID" value="PCI78260.1"/>
    <property type="molecule type" value="Genomic_DNA"/>
</dbReference>
<dbReference type="CDD" id="cd02883">
    <property type="entry name" value="NUDIX_Hydrolase"/>
    <property type="match status" value="1"/>
</dbReference>
<dbReference type="SUPFAM" id="SSF55811">
    <property type="entry name" value="Nudix"/>
    <property type="match status" value="1"/>
</dbReference>
<comment type="caution">
    <text evidence="4">The sequence shown here is derived from an EMBL/GenBank/DDBJ whole genome shotgun (WGS) entry which is preliminary data.</text>
</comment>
<dbReference type="Gene3D" id="3.90.79.10">
    <property type="entry name" value="Nucleoside Triphosphate Pyrophosphohydrolase"/>
    <property type="match status" value="1"/>
</dbReference>
<dbReference type="PRINTS" id="PR00502">
    <property type="entry name" value="NUDIXFAMILY"/>
</dbReference>
<dbReference type="PROSITE" id="PS51462">
    <property type="entry name" value="NUDIX"/>
    <property type="match status" value="1"/>
</dbReference>
<reference evidence="5" key="1">
    <citation type="submission" date="2017-08" db="EMBL/GenBank/DDBJ databases">
        <title>A dynamic microbial community with high functional redundancy inhabits the cold, oxic subseafloor aquifer.</title>
        <authorList>
            <person name="Tully B.J."/>
            <person name="Wheat C.G."/>
            <person name="Glazer B.T."/>
            <person name="Huber J.A."/>
        </authorList>
    </citation>
    <scope>NUCLEOTIDE SEQUENCE [LARGE SCALE GENOMIC DNA]</scope>
</reference>
<sequence length="169" mass="19327">MAILRKLQPSARAIILDSAKEKILLVKRKDLPVWELPGGGIEEGETPEESVLREVFEETGLKANITRPVGIYYPLCRLASVSYTFECTPYEGDMRLSDETTDIRFFPLNKLPKYLPPPYPHWINDALENNSDCLVKPISSVTYKALLAYLIKYPKLVTIFLLSRMKKSY</sequence>
<proteinExistence type="predicted"/>
<accession>A0A2A4X6R3</accession>
<gene>
    <name evidence="4" type="ORF">COB21_01120</name>
</gene>
<dbReference type="InterPro" id="IPR020476">
    <property type="entry name" value="Nudix_hydrolase"/>
</dbReference>
<organism evidence="4 5">
    <name type="scientific">Aerophobetes bacterium</name>
    <dbReference type="NCBI Taxonomy" id="2030807"/>
    <lineage>
        <taxon>Bacteria</taxon>
        <taxon>Candidatus Aerophobota</taxon>
    </lineage>
</organism>
<evidence type="ECO:0000256" key="1">
    <source>
        <dbReference type="ARBA" id="ARBA00001946"/>
    </source>
</evidence>
<comment type="cofactor">
    <cofactor evidence="1">
        <name>Mg(2+)</name>
        <dbReference type="ChEBI" id="CHEBI:18420"/>
    </cofactor>
</comment>
<dbReference type="AlphaFoldDB" id="A0A2A4X6R3"/>
<evidence type="ECO:0000256" key="2">
    <source>
        <dbReference type="ARBA" id="ARBA00022801"/>
    </source>
</evidence>
<name>A0A2A4X6R3_UNCAE</name>
<dbReference type="Proteomes" id="UP000218775">
    <property type="component" value="Unassembled WGS sequence"/>
</dbReference>
<keyword evidence="2 4" id="KW-0378">Hydrolase</keyword>
<dbReference type="InterPro" id="IPR015797">
    <property type="entry name" value="NUDIX_hydrolase-like_dom_sf"/>
</dbReference>
<protein>
    <submittedName>
        <fullName evidence="4">NUDIX hydrolase</fullName>
    </submittedName>
</protein>
<dbReference type="Pfam" id="PF00293">
    <property type="entry name" value="NUDIX"/>
    <property type="match status" value="1"/>
</dbReference>
<evidence type="ECO:0000259" key="3">
    <source>
        <dbReference type="PROSITE" id="PS51462"/>
    </source>
</evidence>
<dbReference type="PANTHER" id="PTHR43046:SF2">
    <property type="entry name" value="8-OXO-DGTP DIPHOSPHATASE-RELATED"/>
    <property type="match status" value="1"/>
</dbReference>